<dbReference type="AlphaFoldDB" id="A0A382JMY1"/>
<reference evidence="1" key="1">
    <citation type="submission" date="2018-05" db="EMBL/GenBank/DDBJ databases">
        <authorList>
            <person name="Lanie J.A."/>
            <person name="Ng W.-L."/>
            <person name="Kazmierczak K.M."/>
            <person name="Andrzejewski T.M."/>
            <person name="Davidsen T.M."/>
            <person name="Wayne K.J."/>
            <person name="Tettelin H."/>
            <person name="Glass J.I."/>
            <person name="Rusch D."/>
            <person name="Podicherti R."/>
            <person name="Tsui H.-C.T."/>
            <person name="Winkler M.E."/>
        </authorList>
    </citation>
    <scope>NUCLEOTIDE SEQUENCE</scope>
</reference>
<name>A0A382JMY1_9ZZZZ</name>
<proteinExistence type="predicted"/>
<accession>A0A382JMY1</accession>
<protein>
    <submittedName>
        <fullName evidence="1">Uncharacterized protein</fullName>
    </submittedName>
</protein>
<dbReference type="EMBL" id="UINC01075532">
    <property type="protein sequence ID" value="SVC13804.1"/>
    <property type="molecule type" value="Genomic_DNA"/>
</dbReference>
<evidence type="ECO:0000313" key="1">
    <source>
        <dbReference type="EMBL" id="SVC13804.1"/>
    </source>
</evidence>
<sequence length="127" mass="14763">MKWLDKLLKKENSNEEIKELSNEEIRRKTLELEKQEATKNGKPWVAVLDTQINTNDIRNGFFELDWNNEFIEQLIDAGYSGEANEEIVDAWFRTIVIQMLEEEGLDPDREMGYINVTPIGKGKSEVS</sequence>
<organism evidence="1">
    <name type="scientific">marine metagenome</name>
    <dbReference type="NCBI Taxonomy" id="408172"/>
    <lineage>
        <taxon>unclassified sequences</taxon>
        <taxon>metagenomes</taxon>
        <taxon>ecological metagenomes</taxon>
    </lineage>
</organism>
<gene>
    <name evidence="1" type="ORF">METZ01_LOCUS266658</name>
</gene>